<dbReference type="Pfam" id="PF01632">
    <property type="entry name" value="Ribosomal_L35p"/>
    <property type="match status" value="1"/>
</dbReference>
<sequence length="351" mass="40362">MKSKVKFNHLPNTFLLQLIKIEPNIGLTCKELFDIGKAVRYAALIGPGHMTNNSISTKPANFSQIAKFVRFLSEFCHYEYANKVKTLSLPYQTATDNAKDLYEEMNKSIKRFKLENIVFNQPPHDELWDFIPIKRGIKSITIYSQDESIPIEDLVKICLSKLPTIKNLRLHFLQDDIRKFSKIDDFEPTQNTRINSIETLTLRAIQVGHKHSSKKHPQLKHQLKDVSENVAKFDDHLEATRMFRFGSEIVIDGDKTLMLGRVYEIDPPSYEHSSVTRLFSTSQPAYKFGLRNHKGAAARWKAIGNNQFTRKKAGRNHKNYHLSPEQTNRLANGALAHGTHKQRLSRLLPNV</sequence>
<dbReference type="EMBL" id="SPOF01000071">
    <property type="protein sequence ID" value="TIB07935.1"/>
    <property type="molecule type" value="Genomic_DNA"/>
</dbReference>
<dbReference type="GO" id="GO:0006412">
    <property type="term" value="P:translation"/>
    <property type="evidence" value="ECO:0007669"/>
    <property type="project" value="InterPro"/>
</dbReference>
<evidence type="ECO:0000256" key="1">
    <source>
        <dbReference type="ARBA" id="ARBA00006598"/>
    </source>
</evidence>
<evidence type="ECO:0000313" key="5">
    <source>
        <dbReference type="Proteomes" id="UP000306954"/>
    </source>
</evidence>
<dbReference type="GO" id="GO:0005840">
    <property type="term" value="C:ribosome"/>
    <property type="evidence" value="ECO:0007669"/>
    <property type="project" value="UniProtKB-KW"/>
</dbReference>
<evidence type="ECO:0000256" key="2">
    <source>
        <dbReference type="ARBA" id="ARBA00022980"/>
    </source>
</evidence>
<gene>
    <name evidence="4" type="ORF">E3P90_03851</name>
</gene>
<comment type="similarity">
    <text evidence="1">Belongs to the bacterial ribosomal protein bL35 family.</text>
</comment>
<evidence type="ECO:0000313" key="4">
    <source>
        <dbReference type="EMBL" id="TIB07935.1"/>
    </source>
</evidence>
<dbReference type="InterPro" id="IPR037229">
    <property type="entry name" value="Ribosomal_bL35_sf"/>
</dbReference>
<dbReference type="GO" id="GO:0003735">
    <property type="term" value="F:structural constituent of ribosome"/>
    <property type="evidence" value="ECO:0007669"/>
    <property type="project" value="InterPro"/>
</dbReference>
<accession>A0A4T0H0N4</accession>
<protein>
    <submittedName>
        <fullName evidence="4">Uncharacterized protein</fullName>
    </submittedName>
</protein>
<dbReference type="Proteomes" id="UP000306954">
    <property type="component" value="Unassembled WGS sequence"/>
</dbReference>
<keyword evidence="3" id="KW-0687">Ribonucleoprotein</keyword>
<organism evidence="4 5">
    <name type="scientific">Wallemia ichthyophaga</name>
    <dbReference type="NCBI Taxonomy" id="245174"/>
    <lineage>
        <taxon>Eukaryota</taxon>
        <taxon>Fungi</taxon>
        <taxon>Dikarya</taxon>
        <taxon>Basidiomycota</taxon>
        <taxon>Wallemiomycotina</taxon>
        <taxon>Wallemiomycetes</taxon>
        <taxon>Wallemiales</taxon>
        <taxon>Wallemiaceae</taxon>
        <taxon>Wallemia</taxon>
    </lineage>
</organism>
<dbReference type="Gene3D" id="4.10.410.60">
    <property type="match status" value="1"/>
</dbReference>
<reference evidence="4 5" key="1">
    <citation type="submission" date="2019-03" db="EMBL/GenBank/DDBJ databases">
        <title>Sequencing 23 genomes of Wallemia ichthyophaga.</title>
        <authorList>
            <person name="Gostincar C."/>
        </authorList>
    </citation>
    <scope>NUCLEOTIDE SEQUENCE [LARGE SCALE GENOMIC DNA]</scope>
    <source>
        <strain evidence="4 5">EXF-8621</strain>
    </source>
</reference>
<name>A0A4T0H0N4_WALIC</name>
<dbReference type="GO" id="GO:1990904">
    <property type="term" value="C:ribonucleoprotein complex"/>
    <property type="evidence" value="ECO:0007669"/>
    <property type="project" value="UniProtKB-KW"/>
</dbReference>
<dbReference type="InterPro" id="IPR021137">
    <property type="entry name" value="Ribosomal_bL35-like"/>
</dbReference>
<proteinExistence type="inferred from homology"/>
<evidence type="ECO:0000256" key="3">
    <source>
        <dbReference type="ARBA" id="ARBA00023274"/>
    </source>
</evidence>
<comment type="caution">
    <text evidence="4">The sequence shown here is derived from an EMBL/GenBank/DDBJ whole genome shotgun (WGS) entry which is preliminary data.</text>
</comment>
<dbReference type="AlphaFoldDB" id="A0A4T0H0N4"/>
<keyword evidence="2" id="KW-0689">Ribosomal protein</keyword>
<dbReference type="SUPFAM" id="SSF143034">
    <property type="entry name" value="L35p-like"/>
    <property type="match status" value="1"/>
</dbReference>